<feature type="compositionally biased region" description="Acidic residues" evidence="1">
    <location>
        <begin position="262"/>
        <end position="273"/>
    </location>
</feature>
<organism evidence="2 3">
    <name type="scientific">Fusarium xylarioides</name>
    <dbReference type="NCBI Taxonomy" id="221167"/>
    <lineage>
        <taxon>Eukaryota</taxon>
        <taxon>Fungi</taxon>
        <taxon>Dikarya</taxon>
        <taxon>Ascomycota</taxon>
        <taxon>Pezizomycotina</taxon>
        <taxon>Sordariomycetes</taxon>
        <taxon>Hypocreomycetidae</taxon>
        <taxon>Hypocreales</taxon>
        <taxon>Nectriaceae</taxon>
        <taxon>Fusarium</taxon>
        <taxon>Fusarium fujikuroi species complex</taxon>
    </lineage>
</organism>
<reference evidence="2" key="1">
    <citation type="journal article" date="2020" name="bioRxiv">
        <title>Historical genomics reveals the evolutionary mechanisms behind multiple outbreaks of the host-specific coffee wilt pathogen Fusarium xylarioides.</title>
        <authorList>
            <person name="Peck D."/>
            <person name="Nowell R.W."/>
            <person name="Flood J."/>
            <person name="Ryan M.J."/>
            <person name="Barraclough T.G."/>
        </authorList>
    </citation>
    <scope>NUCLEOTIDE SEQUENCE</scope>
    <source>
        <strain evidence="2">IMI 127659i</strain>
    </source>
</reference>
<proteinExistence type="predicted"/>
<dbReference type="AlphaFoldDB" id="A0A9P7LIP6"/>
<evidence type="ECO:0000313" key="2">
    <source>
        <dbReference type="EMBL" id="KAG5767060.1"/>
    </source>
</evidence>
<gene>
    <name evidence="2" type="ORF">H9Q72_004903</name>
</gene>
<feature type="compositionally biased region" description="Basic residues" evidence="1">
    <location>
        <begin position="190"/>
        <end position="201"/>
    </location>
</feature>
<feature type="region of interest" description="Disordered" evidence="1">
    <location>
        <begin position="141"/>
        <end position="209"/>
    </location>
</feature>
<reference evidence="2" key="2">
    <citation type="submission" date="2020-10" db="EMBL/GenBank/DDBJ databases">
        <authorList>
            <person name="Peck L.D."/>
            <person name="Nowell R.W."/>
            <person name="Flood J."/>
            <person name="Ryan M.J."/>
            <person name="Barraclough T.G."/>
        </authorList>
    </citation>
    <scope>NUCLEOTIDE SEQUENCE</scope>
    <source>
        <strain evidence="2">IMI 127659i</strain>
    </source>
</reference>
<dbReference type="Proteomes" id="UP000750502">
    <property type="component" value="Unassembled WGS sequence"/>
</dbReference>
<dbReference type="EMBL" id="JADFTT010000133">
    <property type="protein sequence ID" value="KAG5767060.1"/>
    <property type="molecule type" value="Genomic_DNA"/>
</dbReference>
<evidence type="ECO:0000256" key="1">
    <source>
        <dbReference type="SAM" id="MobiDB-lite"/>
    </source>
</evidence>
<comment type="caution">
    <text evidence="2">The sequence shown here is derived from an EMBL/GenBank/DDBJ whole genome shotgun (WGS) entry which is preliminary data.</text>
</comment>
<name>A0A9P7LIP6_9HYPO</name>
<keyword evidence="3" id="KW-1185">Reference proteome</keyword>
<feature type="region of interest" description="Disordered" evidence="1">
    <location>
        <begin position="260"/>
        <end position="281"/>
    </location>
</feature>
<protein>
    <submittedName>
        <fullName evidence="2">Uncharacterized protein</fullName>
    </submittedName>
</protein>
<sequence length="281" mass="31812">MTMMIGWCLHVAETDRSVSIPRPWTAADAELSTRLGVWGVPAFVRLALLGIPCKEGPSHSELFPKWQKDEERILGKVEDFWYGQQDDLSQAGAFNSVGSSIDTQYWCTENPIQSEVFRSVGSNTEVPYRIQENALGPLGMTHVSGGLEDFDSLPQEERSRRAGTSRKRPRETEEDTLEEIHGLGYDNFGNRKRSKRIRGKGSRSAGNSTRELYARMEQLCEKEEITSEDIDGLAWYGTENREQSNRNQTDKLYASIKKKDEMEDDDLDSDAWETSESTVEG</sequence>
<dbReference type="OrthoDB" id="5084694at2759"/>
<accession>A0A9P7LIP6</accession>
<evidence type="ECO:0000313" key="3">
    <source>
        <dbReference type="Proteomes" id="UP000750502"/>
    </source>
</evidence>